<gene>
    <name evidence="2" type="ORF">AE618_20540</name>
</gene>
<name>A0A0N1FF87_9HYPH</name>
<evidence type="ECO:0000313" key="2">
    <source>
        <dbReference type="EMBL" id="KPH78825.1"/>
    </source>
</evidence>
<dbReference type="AlphaFoldDB" id="A0A0N1FF87"/>
<dbReference type="EMBL" id="LGSZ01000053">
    <property type="protein sequence ID" value="KPH78825.1"/>
    <property type="molecule type" value="Genomic_DNA"/>
</dbReference>
<dbReference type="RefSeq" id="WP_054210937.1">
    <property type="nucleotide sequence ID" value="NZ_LGSZ01000053.1"/>
</dbReference>
<feature type="domain" description="VWFA" evidence="1">
    <location>
        <begin position="140"/>
        <end position="398"/>
    </location>
</feature>
<evidence type="ECO:0000259" key="1">
    <source>
        <dbReference type="PROSITE" id="PS50234"/>
    </source>
</evidence>
<dbReference type="SUPFAM" id="SSF53300">
    <property type="entry name" value="vWA-like"/>
    <property type="match status" value="1"/>
</dbReference>
<keyword evidence="3" id="KW-1185">Reference proteome</keyword>
<dbReference type="Gene3D" id="3.40.50.410">
    <property type="entry name" value="von Willebrand factor, type A domain"/>
    <property type="match status" value="2"/>
</dbReference>
<dbReference type="Pfam" id="PF13400">
    <property type="entry name" value="Tad"/>
    <property type="match status" value="1"/>
</dbReference>
<dbReference type="PATRIC" id="fig|1526658.3.peg.1523"/>
<dbReference type="InterPro" id="IPR036465">
    <property type="entry name" value="vWFA_dom_sf"/>
</dbReference>
<dbReference type="PROSITE" id="PS51257">
    <property type="entry name" value="PROKAR_LIPOPROTEIN"/>
    <property type="match status" value="1"/>
</dbReference>
<reference evidence="2 3" key="1">
    <citation type="submission" date="2015-07" db="EMBL/GenBank/DDBJ databases">
        <title>Whole genome sequencing of Bosea vaviloviae isolated from cave pool.</title>
        <authorList>
            <person name="Tan N.E.H."/>
            <person name="Lee Y.P."/>
            <person name="Gan H.M."/>
            <person name="Barton H."/>
            <person name="Savka M.A."/>
        </authorList>
    </citation>
    <scope>NUCLEOTIDE SEQUENCE [LARGE SCALE GENOMIC DNA]</scope>
    <source>
        <strain evidence="2 3">SD260</strain>
    </source>
</reference>
<comment type="caution">
    <text evidence="2">The sequence shown here is derived from an EMBL/GenBank/DDBJ whole genome shotgun (WGS) entry which is preliminary data.</text>
</comment>
<protein>
    <recommendedName>
        <fullName evidence="1">VWFA domain-containing protein</fullName>
    </recommendedName>
</protein>
<proteinExistence type="predicted"/>
<organism evidence="2 3">
    <name type="scientific">Bosea vaviloviae</name>
    <dbReference type="NCBI Taxonomy" id="1526658"/>
    <lineage>
        <taxon>Bacteria</taxon>
        <taxon>Pseudomonadati</taxon>
        <taxon>Pseudomonadota</taxon>
        <taxon>Alphaproteobacteria</taxon>
        <taxon>Hyphomicrobiales</taxon>
        <taxon>Boseaceae</taxon>
        <taxon>Bosea</taxon>
    </lineage>
</organism>
<dbReference type="Proteomes" id="UP000037822">
    <property type="component" value="Unassembled WGS sequence"/>
</dbReference>
<accession>A0A0N1FF87</accession>
<dbReference type="InterPro" id="IPR002035">
    <property type="entry name" value="VWF_A"/>
</dbReference>
<dbReference type="InterPro" id="IPR028087">
    <property type="entry name" value="Tad_N"/>
</dbReference>
<sequence length="409" mass="43530">MSLLSRFRKDASGTTAVLFGFVAIPMIGIAGACVDYARASSARASLNAAVDAAALMVARDATKLTDAQLTTRAEALIRANLAGNSDAKLGTYTVAINRTARTVNVTATTDVETTLTKVIGFDTIPVSSTAQSAWGTNRVELALVLDNTGSMAASNKLTELKKASLDLLKIMKEASTEPDQIRVSVVPFATQVRLPTTYKDSPWLRYDLTKGSGWNKKTITKATWEGCISDRDKPYDVSDAGAVTGQNVTLYPADFCAQSTLTPIRPLTSDWTALEGTINAMTPVGYTNVTIGAAWGAASLSPIAPLPEAAPANTPRLTKYMILLTDGDNTQNRFGDGQATMDLRTAAACTSAKDAGIRIYSIRVIDGNSSLLRSCASDPGMYYEVSNASQLGPIFQQIAREISQIRLTM</sequence>
<dbReference type="OrthoDB" id="7522752at2"/>
<evidence type="ECO:0000313" key="3">
    <source>
        <dbReference type="Proteomes" id="UP000037822"/>
    </source>
</evidence>
<dbReference type="PROSITE" id="PS50234">
    <property type="entry name" value="VWFA"/>
    <property type="match status" value="1"/>
</dbReference>
<dbReference type="Pfam" id="PF00092">
    <property type="entry name" value="VWA"/>
    <property type="match status" value="1"/>
</dbReference>